<feature type="region of interest" description="Disordered" evidence="1">
    <location>
        <begin position="80"/>
        <end position="99"/>
    </location>
</feature>
<reference evidence="2" key="1">
    <citation type="submission" date="2017-09" db="EMBL/GenBank/DDBJ databases">
        <title>Polyketide synthases of a Diaporthe helianthi virulent isolate.</title>
        <authorList>
            <person name="Baroncelli R."/>
        </authorList>
    </citation>
    <scope>NUCLEOTIDE SEQUENCE [LARGE SCALE GENOMIC DNA]</scope>
    <source>
        <strain evidence="2">7/96</strain>
    </source>
</reference>
<dbReference type="InParanoid" id="A0A2P5HNP2"/>
<evidence type="ECO:0000313" key="2">
    <source>
        <dbReference type="EMBL" id="POS71876.1"/>
    </source>
</evidence>
<dbReference type="AlphaFoldDB" id="A0A2P5HNP2"/>
<evidence type="ECO:0000256" key="1">
    <source>
        <dbReference type="SAM" id="MobiDB-lite"/>
    </source>
</evidence>
<organism evidence="2 3">
    <name type="scientific">Diaporthe helianthi</name>
    <dbReference type="NCBI Taxonomy" id="158607"/>
    <lineage>
        <taxon>Eukaryota</taxon>
        <taxon>Fungi</taxon>
        <taxon>Dikarya</taxon>
        <taxon>Ascomycota</taxon>
        <taxon>Pezizomycotina</taxon>
        <taxon>Sordariomycetes</taxon>
        <taxon>Sordariomycetidae</taxon>
        <taxon>Diaporthales</taxon>
        <taxon>Diaporthaceae</taxon>
        <taxon>Diaporthe</taxon>
    </lineage>
</organism>
<evidence type="ECO:0000313" key="3">
    <source>
        <dbReference type="Proteomes" id="UP000094444"/>
    </source>
</evidence>
<proteinExistence type="predicted"/>
<dbReference type="EMBL" id="MAVT02001145">
    <property type="protein sequence ID" value="POS71876.1"/>
    <property type="molecule type" value="Genomic_DNA"/>
</dbReference>
<dbReference type="Proteomes" id="UP000094444">
    <property type="component" value="Unassembled WGS sequence"/>
</dbReference>
<protein>
    <submittedName>
        <fullName evidence="2">Uncharacterized protein</fullName>
    </submittedName>
</protein>
<keyword evidence="3" id="KW-1185">Reference proteome</keyword>
<accession>A0A2P5HNP2</accession>
<comment type="caution">
    <text evidence="2">The sequence shown here is derived from an EMBL/GenBank/DDBJ whole genome shotgun (WGS) entry which is preliminary data.</text>
</comment>
<sequence>MGLQDEVELTAKRPLFPGPSMSATRLIYTPASIDYGGLEEHRTTLTQPNRRSSLQNPDAEVSSAIQSKVAAAIAIAEAGHDDAKQHSVGARIADGQMGF</sequence>
<gene>
    <name evidence="2" type="ORF">DHEL01_v209729</name>
</gene>
<name>A0A2P5HNP2_DIAHE</name>